<name>A0AAW1RWF8_9CHLO</name>
<dbReference type="InterPro" id="IPR000315">
    <property type="entry name" value="Znf_B-box"/>
</dbReference>
<evidence type="ECO:0000256" key="2">
    <source>
        <dbReference type="ARBA" id="ARBA00010024"/>
    </source>
</evidence>
<evidence type="ECO:0000256" key="5">
    <source>
        <dbReference type="ARBA" id="ARBA00023242"/>
    </source>
</evidence>
<evidence type="ECO:0000256" key="6">
    <source>
        <dbReference type="PROSITE-ProRule" id="PRU00024"/>
    </source>
</evidence>
<dbReference type="GO" id="GO:0008270">
    <property type="term" value="F:zinc ion binding"/>
    <property type="evidence" value="ECO:0007669"/>
    <property type="project" value="UniProtKB-KW"/>
</dbReference>
<feature type="region of interest" description="Disordered" evidence="8">
    <location>
        <begin position="139"/>
        <end position="208"/>
    </location>
</feature>
<comment type="caution">
    <text evidence="11">The sequence shown here is derived from an EMBL/GenBank/DDBJ whole genome shotgun (WGS) entry which is preliminary data.</text>
</comment>
<evidence type="ECO:0000256" key="3">
    <source>
        <dbReference type="ARBA" id="ARBA00022723"/>
    </source>
</evidence>
<dbReference type="GO" id="GO:0005634">
    <property type="term" value="C:nucleus"/>
    <property type="evidence" value="ECO:0007669"/>
    <property type="project" value="UniProtKB-SubCell"/>
</dbReference>
<keyword evidence="3" id="KW-0479">Metal-binding</keyword>
<gene>
    <name evidence="11" type="ORF">WJX74_008986</name>
</gene>
<dbReference type="PANTHER" id="PTHR31319:SF77">
    <property type="entry name" value="ZINC FINGER PROTEIN CONSTANS-LIKE 4"/>
    <property type="match status" value="1"/>
</dbReference>
<evidence type="ECO:0000256" key="1">
    <source>
        <dbReference type="ARBA" id="ARBA00004123"/>
    </source>
</evidence>
<keyword evidence="6" id="KW-0863">Zinc-finger</keyword>
<dbReference type="GO" id="GO:0003700">
    <property type="term" value="F:DNA-binding transcription factor activity"/>
    <property type="evidence" value="ECO:0007669"/>
    <property type="project" value="TreeGrafter"/>
</dbReference>
<reference evidence="11 12" key="1">
    <citation type="journal article" date="2024" name="Nat. Commun.">
        <title>Phylogenomics reveals the evolutionary origins of lichenization in chlorophyte algae.</title>
        <authorList>
            <person name="Puginier C."/>
            <person name="Libourel C."/>
            <person name="Otte J."/>
            <person name="Skaloud P."/>
            <person name="Haon M."/>
            <person name="Grisel S."/>
            <person name="Petersen M."/>
            <person name="Berrin J.G."/>
            <person name="Delaux P.M."/>
            <person name="Dal Grande F."/>
            <person name="Keller J."/>
        </authorList>
    </citation>
    <scope>NUCLEOTIDE SEQUENCE [LARGE SCALE GENOMIC DNA]</scope>
    <source>
        <strain evidence="11 12">SAG 2145</strain>
    </source>
</reference>
<sequence>MSSRLCCFCEQVVATVYCSADAAYLCPTCDAEVHASSTVAARHCRTPLAPAGSKKALDQDPKSLARSQALDEASCRTVPQIKQERQPTGLPQHSEPSKLSSAPPDLSPDFDVFDLDGSSLLDFDFTNLNSHSLSALDIPPGHLQGSPSDGVVPDMHACRPRPECIPESSSQQDSTNERCSHSRSAQLPAAQPHSHSRNSAPVRTAQASHPQLPAFSTAMAYRPTGGPGDAGYHAAIIHAHNLFHSCYGMSPAGGFMPPSVPVRGGYPMMCDAMSPEERPMAREARVLRYREKRKRRTFEKTIRYESRKAYAEVRPRIKGRFATQKELAQMREEEAAEVPKATLAPENIVPLEERPSNESTSDCVVPNFAAPAIGARS</sequence>
<feature type="region of interest" description="Disordered" evidence="8">
    <location>
        <begin position="68"/>
        <end position="105"/>
    </location>
</feature>
<keyword evidence="12" id="KW-1185">Reference proteome</keyword>
<evidence type="ECO:0000256" key="7">
    <source>
        <dbReference type="PROSITE-ProRule" id="PRU00357"/>
    </source>
</evidence>
<feature type="region of interest" description="Disordered" evidence="8">
    <location>
        <begin position="328"/>
        <end position="364"/>
    </location>
</feature>
<comment type="similarity">
    <text evidence="2">Belongs to the CONSTANS family.</text>
</comment>
<dbReference type="PROSITE" id="PS51017">
    <property type="entry name" value="CCT"/>
    <property type="match status" value="1"/>
</dbReference>
<dbReference type="CDD" id="cd19821">
    <property type="entry name" value="Bbox1_BBX-like"/>
    <property type="match status" value="1"/>
</dbReference>
<organism evidence="11 12">
    <name type="scientific">Apatococcus lobatus</name>
    <dbReference type="NCBI Taxonomy" id="904363"/>
    <lineage>
        <taxon>Eukaryota</taxon>
        <taxon>Viridiplantae</taxon>
        <taxon>Chlorophyta</taxon>
        <taxon>core chlorophytes</taxon>
        <taxon>Trebouxiophyceae</taxon>
        <taxon>Chlorellales</taxon>
        <taxon>Chlorellaceae</taxon>
        <taxon>Apatococcus</taxon>
    </lineage>
</organism>
<dbReference type="InterPro" id="IPR049808">
    <property type="entry name" value="CONSTANS-like_Bbox1"/>
</dbReference>
<feature type="domain" description="CCT" evidence="10">
    <location>
        <begin position="282"/>
        <end position="324"/>
    </location>
</feature>
<protein>
    <submittedName>
        <fullName evidence="11">Uncharacterized protein</fullName>
    </submittedName>
</protein>
<evidence type="ECO:0000256" key="8">
    <source>
        <dbReference type="SAM" id="MobiDB-lite"/>
    </source>
</evidence>
<comment type="subcellular location">
    <subcellularLocation>
        <location evidence="1 7">Nucleus</location>
    </subcellularLocation>
</comment>
<dbReference type="PROSITE" id="PS50119">
    <property type="entry name" value="ZF_BBOX"/>
    <property type="match status" value="1"/>
</dbReference>
<dbReference type="AlphaFoldDB" id="A0AAW1RWF8"/>
<evidence type="ECO:0000259" key="9">
    <source>
        <dbReference type="PROSITE" id="PS50119"/>
    </source>
</evidence>
<dbReference type="Proteomes" id="UP001438707">
    <property type="component" value="Unassembled WGS sequence"/>
</dbReference>
<dbReference type="PANTHER" id="PTHR31319">
    <property type="entry name" value="ZINC FINGER PROTEIN CONSTANS-LIKE 4"/>
    <property type="match status" value="1"/>
</dbReference>
<keyword evidence="5 7" id="KW-0539">Nucleus</keyword>
<keyword evidence="4" id="KW-0862">Zinc</keyword>
<proteinExistence type="inferred from homology"/>
<accession>A0AAW1RWF8</accession>
<evidence type="ECO:0000313" key="12">
    <source>
        <dbReference type="Proteomes" id="UP001438707"/>
    </source>
</evidence>
<dbReference type="InterPro" id="IPR045281">
    <property type="entry name" value="CONSTANS-like"/>
</dbReference>
<feature type="compositionally biased region" description="Polar residues" evidence="8">
    <location>
        <begin position="197"/>
        <end position="208"/>
    </location>
</feature>
<dbReference type="Pfam" id="PF06203">
    <property type="entry name" value="CCT"/>
    <property type="match status" value="1"/>
</dbReference>
<dbReference type="EMBL" id="JALJOS010000006">
    <property type="protein sequence ID" value="KAK9837980.1"/>
    <property type="molecule type" value="Genomic_DNA"/>
</dbReference>
<feature type="domain" description="B box-type" evidence="9">
    <location>
        <begin position="1"/>
        <end position="48"/>
    </location>
</feature>
<evidence type="ECO:0000313" key="11">
    <source>
        <dbReference type="EMBL" id="KAK9837980.1"/>
    </source>
</evidence>
<evidence type="ECO:0000256" key="4">
    <source>
        <dbReference type="ARBA" id="ARBA00022833"/>
    </source>
</evidence>
<evidence type="ECO:0000259" key="10">
    <source>
        <dbReference type="PROSITE" id="PS51017"/>
    </source>
</evidence>
<dbReference type="InterPro" id="IPR010402">
    <property type="entry name" value="CCT_domain"/>
</dbReference>